<protein>
    <submittedName>
        <fullName evidence="1">Carnitinyl-dehydratase</fullName>
    </submittedName>
</protein>
<evidence type="ECO:0000313" key="2">
    <source>
        <dbReference type="Proteomes" id="UP000192927"/>
    </source>
</evidence>
<accession>A0A1W5D7J1</accession>
<keyword evidence="2" id="KW-1185">Reference proteome</keyword>
<evidence type="ECO:0000313" key="1">
    <source>
        <dbReference type="EMBL" id="SLM38892.1"/>
    </source>
</evidence>
<dbReference type="Proteomes" id="UP000192927">
    <property type="component" value="Unassembled WGS sequence"/>
</dbReference>
<sequence length="58" mass="6501">MNSIPFALHWAFHKLFTWFDNELSLRVAVITGEGKKAGLKMGPSSVLPADILEQDLRC</sequence>
<reference evidence="2" key="1">
    <citation type="submission" date="2017-03" db="EMBL/GenBank/DDBJ databases">
        <authorList>
            <person name="Sharma R."/>
            <person name="Thines M."/>
        </authorList>
    </citation>
    <scope>NUCLEOTIDE SEQUENCE [LARGE SCALE GENOMIC DNA]</scope>
</reference>
<dbReference type="EMBL" id="FWEW01003059">
    <property type="protein sequence ID" value="SLM38892.1"/>
    <property type="molecule type" value="Genomic_DNA"/>
</dbReference>
<name>A0A1W5D7J1_9LECA</name>
<dbReference type="AlphaFoldDB" id="A0A1W5D7J1"/>
<organism evidence="1 2">
    <name type="scientific">Lasallia pustulata</name>
    <dbReference type="NCBI Taxonomy" id="136370"/>
    <lineage>
        <taxon>Eukaryota</taxon>
        <taxon>Fungi</taxon>
        <taxon>Dikarya</taxon>
        <taxon>Ascomycota</taxon>
        <taxon>Pezizomycotina</taxon>
        <taxon>Lecanoromycetes</taxon>
        <taxon>OSLEUM clade</taxon>
        <taxon>Umbilicariomycetidae</taxon>
        <taxon>Umbilicariales</taxon>
        <taxon>Umbilicariaceae</taxon>
        <taxon>Lasallia</taxon>
    </lineage>
</organism>
<proteinExistence type="predicted"/>